<dbReference type="Pfam" id="PF00578">
    <property type="entry name" value="AhpC-TSA"/>
    <property type="match status" value="1"/>
</dbReference>
<dbReference type="PROSITE" id="PS51352">
    <property type="entry name" value="THIOREDOXIN_2"/>
    <property type="match status" value="1"/>
</dbReference>
<name>A0A928WZ92_LEPEC</name>
<sequence length="189" mass="21344">MSEAFKLTSLDFRGVISQRFVKNFLPLPALSRFQVGQVLPDLELPVVGQRAPIQLSSYRHKSVVVLDFTRIFTEKQYCPFCYPHILAMLAAYKKFEQLGAEVLMVTSTDLRQSQIVQRDLGLMMPLLVDPSCASFRRYGTGQALGAPLPAQFVVDRSGKLTFQHLFSFAYTNASPERLLWAVHNANRMA</sequence>
<dbReference type="InterPro" id="IPR050455">
    <property type="entry name" value="Tpx_Peroxidase_subfamily"/>
</dbReference>
<dbReference type="GO" id="GO:0004601">
    <property type="term" value="F:peroxidase activity"/>
    <property type="evidence" value="ECO:0007669"/>
    <property type="project" value="UniProtKB-KW"/>
</dbReference>
<evidence type="ECO:0000256" key="3">
    <source>
        <dbReference type="ARBA" id="ARBA00023284"/>
    </source>
</evidence>
<accession>A0A928WZ92</accession>
<dbReference type="EMBL" id="JADEXP010000012">
    <property type="protein sequence ID" value="MBE9065582.1"/>
    <property type="molecule type" value="Genomic_DNA"/>
</dbReference>
<dbReference type="PANTHER" id="PTHR43110">
    <property type="entry name" value="THIOL PEROXIDASE"/>
    <property type="match status" value="1"/>
</dbReference>
<dbReference type="InterPro" id="IPR036249">
    <property type="entry name" value="Thioredoxin-like_sf"/>
</dbReference>
<dbReference type="InterPro" id="IPR013766">
    <property type="entry name" value="Thioredoxin_domain"/>
</dbReference>
<evidence type="ECO:0000313" key="6">
    <source>
        <dbReference type="Proteomes" id="UP000615026"/>
    </source>
</evidence>
<organism evidence="5 6">
    <name type="scientific">Leptolyngbya cf. ectocarpi LEGE 11479</name>
    <dbReference type="NCBI Taxonomy" id="1828722"/>
    <lineage>
        <taxon>Bacteria</taxon>
        <taxon>Bacillati</taxon>
        <taxon>Cyanobacteriota</taxon>
        <taxon>Cyanophyceae</taxon>
        <taxon>Leptolyngbyales</taxon>
        <taxon>Leptolyngbyaceae</taxon>
        <taxon>Leptolyngbya group</taxon>
        <taxon>Leptolyngbya</taxon>
    </lineage>
</organism>
<gene>
    <name evidence="5" type="ORF">IQ260_02830</name>
</gene>
<keyword evidence="2" id="KW-0049">Antioxidant</keyword>
<comment type="caution">
    <text evidence="5">The sequence shown here is derived from an EMBL/GenBank/DDBJ whole genome shotgun (WGS) entry which is preliminary data.</text>
</comment>
<evidence type="ECO:0000256" key="2">
    <source>
        <dbReference type="ARBA" id="ARBA00022862"/>
    </source>
</evidence>
<protein>
    <submittedName>
        <fullName evidence="5">Redoxin domain-containing protein</fullName>
    </submittedName>
</protein>
<keyword evidence="1" id="KW-0560">Oxidoreductase</keyword>
<reference evidence="5" key="1">
    <citation type="submission" date="2020-10" db="EMBL/GenBank/DDBJ databases">
        <authorList>
            <person name="Castelo-Branco R."/>
            <person name="Eusebio N."/>
            <person name="Adriana R."/>
            <person name="Vieira A."/>
            <person name="Brugerolle De Fraissinette N."/>
            <person name="Rezende De Castro R."/>
            <person name="Schneider M.P."/>
            <person name="Vasconcelos V."/>
            <person name="Leao P.N."/>
        </authorList>
    </citation>
    <scope>NUCLEOTIDE SEQUENCE</scope>
    <source>
        <strain evidence="5">LEGE 11479</strain>
    </source>
</reference>
<dbReference type="InterPro" id="IPR000866">
    <property type="entry name" value="AhpC/TSA"/>
</dbReference>
<keyword evidence="3" id="KW-0676">Redox-active center</keyword>
<dbReference type="AlphaFoldDB" id="A0A928WZ92"/>
<dbReference type="SUPFAM" id="SSF52833">
    <property type="entry name" value="Thioredoxin-like"/>
    <property type="match status" value="1"/>
</dbReference>
<dbReference type="Gene3D" id="3.40.30.10">
    <property type="entry name" value="Glutaredoxin"/>
    <property type="match status" value="1"/>
</dbReference>
<dbReference type="Proteomes" id="UP000615026">
    <property type="component" value="Unassembled WGS sequence"/>
</dbReference>
<evidence type="ECO:0000259" key="4">
    <source>
        <dbReference type="PROSITE" id="PS51352"/>
    </source>
</evidence>
<evidence type="ECO:0000256" key="1">
    <source>
        <dbReference type="ARBA" id="ARBA00022559"/>
    </source>
</evidence>
<evidence type="ECO:0000313" key="5">
    <source>
        <dbReference type="EMBL" id="MBE9065582.1"/>
    </source>
</evidence>
<feature type="domain" description="Thioredoxin" evidence="4">
    <location>
        <begin position="33"/>
        <end position="187"/>
    </location>
</feature>
<proteinExistence type="predicted"/>
<keyword evidence="1" id="KW-0575">Peroxidase</keyword>
<dbReference type="PANTHER" id="PTHR43110:SF1">
    <property type="entry name" value="THIOL PEROXIDASE"/>
    <property type="match status" value="1"/>
</dbReference>
<dbReference type="RefSeq" id="WP_193990663.1">
    <property type="nucleotide sequence ID" value="NZ_JADEXP010000012.1"/>
</dbReference>
<keyword evidence="6" id="KW-1185">Reference proteome</keyword>